<organism evidence="1 2">
    <name type="scientific">Clostridium cellulovorans (strain ATCC 35296 / DSM 3052 / OCM 3 / 743B)</name>
    <dbReference type="NCBI Taxonomy" id="573061"/>
    <lineage>
        <taxon>Bacteria</taxon>
        <taxon>Bacillati</taxon>
        <taxon>Bacillota</taxon>
        <taxon>Clostridia</taxon>
        <taxon>Eubacteriales</taxon>
        <taxon>Clostridiaceae</taxon>
        <taxon>Clostridium</taxon>
    </lineage>
</organism>
<name>D9ST83_CLOC7</name>
<reference evidence="1 2" key="1">
    <citation type="submission" date="2010-08" db="EMBL/GenBank/DDBJ databases">
        <title>Complete sequence of Clostridium cellulovorans 743B.</title>
        <authorList>
            <consortium name="US DOE Joint Genome Institute"/>
            <person name="Lucas S."/>
            <person name="Copeland A."/>
            <person name="Lapidus A."/>
            <person name="Cheng J.-F."/>
            <person name="Bruce D."/>
            <person name="Goodwin L."/>
            <person name="Pitluck S."/>
            <person name="Chertkov O."/>
            <person name="Detter J.C."/>
            <person name="Han C."/>
            <person name="Tapia R."/>
            <person name="Land M."/>
            <person name="Hauser L."/>
            <person name="Chang Y.-J."/>
            <person name="Jeffries C."/>
            <person name="Kyrpides N."/>
            <person name="Ivanova N."/>
            <person name="Mikhailova N."/>
            <person name="Hemme C.L."/>
            <person name="Woyke T."/>
        </authorList>
    </citation>
    <scope>NUCLEOTIDE SEQUENCE [LARGE SCALE GENOMIC DNA]</scope>
    <source>
        <strain evidence="2">ATCC 35296 / DSM 3052 / OCM 3 / 743B</strain>
    </source>
</reference>
<dbReference type="SUPFAM" id="SSF110849">
    <property type="entry name" value="ParB/Sulfiredoxin"/>
    <property type="match status" value="1"/>
</dbReference>
<sequence>MKDMKFTVEEAISFSKEGKIEEWVHLFLNSVGNNVPFSEGLKLQKRYWTGPLLISIDKLRRCCGPEPGMEYYNPPEHWEPRIFNLQELIRKGWGMPPLIVQHEGDDFRINDGNHRVEAMTREGIEKCWVIIWNSHYQDDINDFY</sequence>
<dbReference type="eggNOG" id="ENOG5033J6R">
    <property type="taxonomic scope" value="Bacteria"/>
</dbReference>
<dbReference type="STRING" id="573061.Clocel_0931"/>
<protein>
    <submittedName>
        <fullName evidence="1">ParB domain protein nuclease</fullName>
    </submittedName>
</protein>
<dbReference type="RefSeq" id="WP_010076456.1">
    <property type="nucleotide sequence ID" value="NC_014393.1"/>
</dbReference>
<gene>
    <name evidence="1" type="ordered locus">Clocel_0931</name>
</gene>
<dbReference type="EMBL" id="CP002160">
    <property type="protein sequence ID" value="ADL50699.1"/>
    <property type="molecule type" value="Genomic_DNA"/>
</dbReference>
<keyword evidence="2" id="KW-1185">Reference proteome</keyword>
<dbReference type="CDD" id="cd16387">
    <property type="entry name" value="ParB_N_Srx"/>
    <property type="match status" value="1"/>
</dbReference>
<dbReference type="OrthoDB" id="2650331at2"/>
<dbReference type="Proteomes" id="UP000002730">
    <property type="component" value="Chromosome"/>
</dbReference>
<dbReference type="InterPro" id="IPR036086">
    <property type="entry name" value="ParB/Sulfiredoxin_sf"/>
</dbReference>
<dbReference type="HOGENOM" id="CLU_1793093_0_0_9"/>
<proteinExistence type="predicted"/>
<accession>D9ST83</accession>
<evidence type="ECO:0000313" key="1">
    <source>
        <dbReference type="EMBL" id="ADL50699.1"/>
    </source>
</evidence>
<dbReference type="AlphaFoldDB" id="D9ST83"/>
<evidence type="ECO:0000313" key="2">
    <source>
        <dbReference type="Proteomes" id="UP000002730"/>
    </source>
</evidence>
<dbReference type="KEGG" id="ccb:Clocel_0931"/>
<dbReference type="Gene3D" id="3.90.1530.10">
    <property type="entry name" value="Conserved hypothetical protein from pyrococcus furiosus pfu- 392566-001, ParB domain"/>
    <property type="match status" value="1"/>
</dbReference>